<evidence type="ECO:0000256" key="4">
    <source>
        <dbReference type="ARBA" id="ARBA00023002"/>
    </source>
</evidence>
<evidence type="ECO:0000256" key="1">
    <source>
        <dbReference type="ARBA" id="ARBA00005990"/>
    </source>
</evidence>
<comment type="caution">
    <text evidence="6">The sequence shown here is derived from an EMBL/GenBank/DDBJ whole genome shotgun (WGS) entry which is preliminary data.</text>
</comment>
<dbReference type="Pfam" id="PF03358">
    <property type="entry name" value="FMN_red"/>
    <property type="match status" value="1"/>
</dbReference>
<dbReference type="OrthoDB" id="1643408at2"/>
<dbReference type="GO" id="GO:0046306">
    <property type="term" value="P:alkanesulfonate catabolic process"/>
    <property type="evidence" value="ECO:0007669"/>
    <property type="project" value="InterPro"/>
</dbReference>
<organism evidence="6 7">
    <name type="scientific">Marinomonas foliarum</name>
    <dbReference type="NCBI Taxonomy" id="491950"/>
    <lineage>
        <taxon>Bacteria</taxon>
        <taxon>Pseudomonadati</taxon>
        <taxon>Pseudomonadota</taxon>
        <taxon>Gammaproteobacteria</taxon>
        <taxon>Oceanospirillales</taxon>
        <taxon>Oceanospirillaceae</taxon>
        <taxon>Marinomonas</taxon>
    </lineage>
</organism>
<feature type="domain" description="NADPH-dependent FMN reductase-like" evidence="5">
    <location>
        <begin position="4"/>
        <end position="132"/>
    </location>
</feature>
<keyword evidence="2" id="KW-0285">Flavoprotein</keyword>
<dbReference type="RefSeq" id="WP_114412354.1">
    <property type="nucleotide sequence ID" value="NZ_QPJQ01000019.1"/>
</dbReference>
<dbReference type="InterPro" id="IPR005025">
    <property type="entry name" value="FMN_Rdtase-like_dom"/>
</dbReference>
<keyword evidence="3" id="KW-0288">FMN</keyword>
<comment type="similarity">
    <text evidence="1">Belongs to the SsuE family.</text>
</comment>
<dbReference type="EMBL" id="QPJQ01000019">
    <property type="protein sequence ID" value="RCX01048.1"/>
    <property type="molecule type" value="Genomic_DNA"/>
</dbReference>
<evidence type="ECO:0000256" key="3">
    <source>
        <dbReference type="ARBA" id="ARBA00022643"/>
    </source>
</evidence>
<evidence type="ECO:0000313" key="6">
    <source>
        <dbReference type="EMBL" id="RCX01048.1"/>
    </source>
</evidence>
<dbReference type="SUPFAM" id="SSF52218">
    <property type="entry name" value="Flavoproteins"/>
    <property type="match status" value="1"/>
</dbReference>
<proteinExistence type="inferred from homology"/>
<evidence type="ECO:0000259" key="5">
    <source>
        <dbReference type="Pfam" id="PF03358"/>
    </source>
</evidence>
<dbReference type="AlphaFoldDB" id="A0A368ZXP5"/>
<name>A0A368ZXP5_9GAMM</name>
<gene>
    <name evidence="6" type="ORF">DFP77_11941</name>
</gene>
<reference evidence="6 7" key="1">
    <citation type="submission" date="2018-07" db="EMBL/GenBank/DDBJ databases">
        <title>Genomic Encyclopedia of Type Strains, Phase III (KMG-III): the genomes of soil and plant-associated and newly described type strains.</title>
        <authorList>
            <person name="Whitman W."/>
        </authorList>
    </citation>
    <scope>NUCLEOTIDE SEQUENCE [LARGE SCALE GENOMIC DNA]</scope>
    <source>
        <strain evidence="6 7">CECT 7731</strain>
    </source>
</reference>
<dbReference type="InterPro" id="IPR051814">
    <property type="entry name" value="NAD(P)H-dep_FMN_reductase"/>
</dbReference>
<dbReference type="Proteomes" id="UP000253506">
    <property type="component" value="Unassembled WGS sequence"/>
</dbReference>
<keyword evidence="4" id="KW-0560">Oxidoreductase</keyword>
<sequence>MSKKIVLLLGSPNSKSRSTALAHEVVQHLTSAHYSVEQISIDDISEKALLRADFKDKSIQDLTRKIVEADGIITATPVYKASISAFLKSLIDVLPENALKGKTVLSVASGGSAAHLLAVDNALHPIISSLKAERFIPTVYATDSEIQKREDGSYHIESVELKTRLKQAATAIEQSFSSGLSAASETYHFRLALL</sequence>
<protein>
    <submittedName>
        <fullName evidence="6">FMN reductase</fullName>
    </submittedName>
</protein>
<dbReference type="NCBIfam" id="TIGR03567">
    <property type="entry name" value="FMN_reduc_SsuE"/>
    <property type="match status" value="1"/>
</dbReference>
<dbReference type="PANTHER" id="PTHR43408">
    <property type="entry name" value="FMN REDUCTASE (NADPH)"/>
    <property type="match status" value="1"/>
</dbReference>
<dbReference type="InterPro" id="IPR029039">
    <property type="entry name" value="Flavoprotein-like_sf"/>
</dbReference>
<dbReference type="InterPro" id="IPR020048">
    <property type="entry name" value="NADPH-dep_FMN_reduc_SsuE"/>
</dbReference>
<evidence type="ECO:0000313" key="7">
    <source>
        <dbReference type="Proteomes" id="UP000253506"/>
    </source>
</evidence>
<dbReference type="PANTHER" id="PTHR43408:SF1">
    <property type="entry name" value="FMN REDUCTASE (NADPH)"/>
    <property type="match status" value="1"/>
</dbReference>
<dbReference type="GO" id="GO:0008752">
    <property type="term" value="F:FMN reductase [NAD(P)H] activity"/>
    <property type="evidence" value="ECO:0007669"/>
    <property type="project" value="InterPro"/>
</dbReference>
<accession>A0A368ZXP5</accession>
<dbReference type="Gene3D" id="3.40.50.360">
    <property type="match status" value="1"/>
</dbReference>
<evidence type="ECO:0000256" key="2">
    <source>
        <dbReference type="ARBA" id="ARBA00022630"/>
    </source>
</evidence>